<gene>
    <name evidence="1" type="ORF">ATANTOWER_025001</name>
</gene>
<protein>
    <submittedName>
        <fullName evidence="1">Uncharacterized protein</fullName>
    </submittedName>
</protein>
<dbReference type="Proteomes" id="UP001345963">
    <property type="component" value="Unassembled WGS sequence"/>
</dbReference>
<dbReference type="EMBL" id="JAHUTI010089085">
    <property type="protein sequence ID" value="MED6260638.1"/>
    <property type="molecule type" value="Genomic_DNA"/>
</dbReference>
<sequence>YESYQLWLRLSRGKVAFERPERLVSAQECSEWFIFLLSLRAFFFSLRLSIAHPICSRTPAKAAS</sequence>
<evidence type="ECO:0000313" key="1">
    <source>
        <dbReference type="EMBL" id="MED6260638.1"/>
    </source>
</evidence>
<feature type="non-terminal residue" evidence="1">
    <location>
        <position position="1"/>
    </location>
</feature>
<organism evidence="1 2">
    <name type="scientific">Ataeniobius toweri</name>
    <dbReference type="NCBI Taxonomy" id="208326"/>
    <lineage>
        <taxon>Eukaryota</taxon>
        <taxon>Metazoa</taxon>
        <taxon>Chordata</taxon>
        <taxon>Craniata</taxon>
        <taxon>Vertebrata</taxon>
        <taxon>Euteleostomi</taxon>
        <taxon>Actinopterygii</taxon>
        <taxon>Neopterygii</taxon>
        <taxon>Teleostei</taxon>
        <taxon>Neoteleostei</taxon>
        <taxon>Acanthomorphata</taxon>
        <taxon>Ovalentaria</taxon>
        <taxon>Atherinomorphae</taxon>
        <taxon>Cyprinodontiformes</taxon>
        <taxon>Goodeidae</taxon>
        <taxon>Ataeniobius</taxon>
    </lineage>
</organism>
<evidence type="ECO:0000313" key="2">
    <source>
        <dbReference type="Proteomes" id="UP001345963"/>
    </source>
</evidence>
<accession>A0ABU7CG26</accession>
<reference evidence="1 2" key="1">
    <citation type="submission" date="2021-07" db="EMBL/GenBank/DDBJ databases">
        <authorList>
            <person name="Palmer J.M."/>
        </authorList>
    </citation>
    <scope>NUCLEOTIDE SEQUENCE [LARGE SCALE GENOMIC DNA]</scope>
    <source>
        <strain evidence="1 2">AT_MEX2019</strain>
        <tissue evidence="1">Muscle</tissue>
    </source>
</reference>
<proteinExistence type="predicted"/>
<comment type="caution">
    <text evidence="1">The sequence shown here is derived from an EMBL/GenBank/DDBJ whole genome shotgun (WGS) entry which is preliminary data.</text>
</comment>
<name>A0ABU7CG26_9TELE</name>
<keyword evidence="2" id="KW-1185">Reference proteome</keyword>